<dbReference type="EnsemblMetazoa" id="ACOM023132-RA">
    <property type="protein sequence ID" value="ACOM023132-PA.1"/>
    <property type="gene ID" value="ACOM023132"/>
</dbReference>
<feature type="region of interest" description="Disordered" evidence="1">
    <location>
        <begin position="54"/>
        <end position="88"/>
    </location>
</feature>
<sequence length="314" mass="33406">MIDFTTLVVALYTISFVRSSGIVLVGSTFFTANFSSPDCGVVQRSIEELFDLIIPPPPPPPPDPGLPDRDEPPPFTGGVLPSIGAPPPSGWSSDMLAALARNRRARLHIHAPKVVNLLLERFLLLGGGRHRAAIVLERHIALQAAHRRPGPGQQDVLVALQAATLVRDLAVHHIVHDGGRLIALQAATLHRVEEDRLGCGLLVALQTAHPAHVAGPAVATDSARRCHLGAALQACGAYAMPNARVQIGLVSTAVLAGERVGAHRLHRVTVLHAHLARPFQRVDAGGVRRYNVLTGGVSLQTARLRTTGLIFLLG</sequence>
<dbReference type="Proteomes" id="UP000075882">
    <property type="component" value="Unassembled WGS sequence"/>
</dbReference>
<evidence type="ECO:0000313" key="2">
    <source>
        <dbReference type="EnsemblMetazoa" id="ACOM023132-PA.1"/>
    </source>
</evidence>
<proteinExistence type="predicted"/>
<protein>
    <submittedName>
        <fullName evidence="2">Uncharacterized protein</fullName>
    </submittedName>
</protein>
<organism evidence="2">
    <name type="scientific">Anopheles coluzzii</name>
    <name type="common">African malaria mosquito</name>
    <dbReference type="NCBI Taxonomy" id="1518534"/>
    <lineage>
        <taxon>Eukaryota</taxon>
        <taxon>Metazoa</taxon>
        <taxon>Ecdysozoa</taxon>
        <taxon>Arthropoda</taxon>
        <taxon>Hexapoda</taxon>
        <taxon>Insecta</taxon>
        <taxon>Pterygota</taxon>
        <taxon>Neoptera</taxon>
        <taxon>Endopterygota</taxon>
        <taxon>Diptera</taxon>
        <taxon>Nematocera</taxon>
        <taxon>Culicoidea</taxon>
        <taxon>Culicidae</taxon>
        <taxon>Anophelinae</taxon>
        <taxon>Anopheles</taxon>
    </lineage>
</organism>
<accession>A0A8W7P0G6</accession>
<feature type="compositionally biased region" description="Pro residues" evidence="1">
    <location>
        <begin position="54"/>
        <end position="65"/>
    </location>
</feature>
<reference evidence="2" key="1">
    <citation type="submission" date="2022-08" db="UniProtKB">
        <authorList>
            <consortium name="EnsemblMetazoa"/>
        </authorList>
    </citation>
    <scope>IDENTIFICATION</scope>
</reference>
<name>A0A8W7P0G6_ANOCL</name>
<dbReference type="AlphaFoldDB" id="A0A8W7P0G6"/>
<evidence type="ECO:0000256" key="1">
    <source>
        <dbReference type="SAM" id="MobiDB-lite"/>
    </source>
</evidence>